<dbReference type="RefSeq" id="WP_235374881.1">
    <property type="nucleotide sequence ID" value="NZ_CP113864.1"/>
</dbReference>
<organism evidence="1 2">
    <name type="scientific">Caldicellulosiruptor naganoensis</name>
    <dbReference type="NCBI Taxonomy" id="29324"/>
    <lineage>
        <taxon>Bacteria</taxon>
        <taxon>Bacillati</taxon>
        <taxon>Bacillota</taxon>
        <taxon>Bacillota incertae sedis</taxon>
        <taxon>Caldicellulosiruptorales</taxon>
        <taxon>Caldicellulosiruptoraceae</taxon>
        <taxon>Caldicellulosiruptor</taxon>
    </lineage>
</organism>
<evidence type="ECO:0000313" key="1">
    <source>
        <dbReference type="EMBL" id="WAM31638.1"/>
    </source>
</evidence>
<proteinExistence type="predicted"/>
<accession>A0ABY7BFP2</accession>
<gene>
    <name evidence="1" type="ORF">OTJ99_000066</name>
</gene>
<evidence type="ECO:0000313" key="2">
    <source>
        <dbReference type="Proteomes" id="UP001164745"/>
    </source>
</evidence>
<sequence length="151" mass="17715">MGENFTKYYQKLYFVVKATKGEVLVYNGEIIDSLFHAASVGRTEDAKEVFGQSIPYLKSVVSRGEEMCPKYTGEFYFSYEEFVKRLKNYYPNLKLHTREVSSNIKILQRTNTQRVKTIKVGDITISGEKFRQIFGLYSTEFWIYPRQRGIE</sequence>
<protein>
    <submittedName>
        <fullName evidence="1">Uncharacterized protein</fullName>
    </submittedName>
</protein>
<keyword evidence="2" id="KW-1185">Reference proteome</keyword>
<dbReference type="Proteomes" id="UP001164745">
    <property type="component" value="Chromosome"/>
</dbReference>
<name>A0ABY7BFP2_9FIRM</name>
<dbReference type="EMBL" id="CP113864">
    <property type="protein sequence ID" value="WAM31638.1"/>
    <property type="molecule type" value="Genomic_DNA"/>
</dbReference>
<reference evidence="1" key="1">
    <citation type="submission" date="2022-12" db="EMBL/GenBank/DDBJ databases">
        <authorList>
            <person name="Bing R.G."/>
            <person name="Willard D.J."/>
            <person name="Manesh M.J.H."/>
            <person name="Laemthong T."/>
            <person name="Crosby J.R."/>
            <person name="Kelly R.M."/>
        </authorList>
    </citation>
    <scope>NUCLEOTIDE SEQUENCE</scope>
    <source>
        <strain evidence="1">DSM 8991</strain>
    </source>
</reference>